<keyword evidence="1" id="KW-0812">Transmembrane</keyword>
<dbReference type="AlphaFoldDB" id="B4HB50"/>
<feature type="transmembrane region" description="Helical" evidence="1">
    <location>
        <begin position="28"/>
        <end position="49"/>
    </location>
</feature>
<sequence length="58" mass="6769">MDSALHKLKIVYGSDGDVTEIYSDVFNLGYYGFWATIFAFAVFAFFVLYQRQMNRRQG</sequence>
<keyword evidence="3" id="KW-1185">Reference proteome</keyword>
<dbReference type="HOGENOM" id="CLU_2981260_0_0_1"/>
<dbReference type="Proteomes" id="UP000008744">
    <property type="component" value="Unassembled WGS sequence"/>
</dbReference>
<gene>
    <name evidence="2" type="primary">Dper\GL19745</name>
    <name evidence="2" type="ORF">Dper_GL19745</name>
</gene>
<protein>
    <submittedName>
        <fullName evidence="2">GL19745</fullName>
    </submittedName>
</protein>
<evidence type="ECO:0000313" key="2">
    <source>
        <dbReference type="EMBL" id="EDW37853.1"/>
    </source>
</evidence>
<dbReference type="EMBL" id="CH479247">
    <property type="protein sequence ID" value="EDW37853.1"/>
    <property type="molecule type" value="Genomic_DNA"/>
</dbReference>
<evidence type="ECO:0000313" key="3">
    <source>
        <dbReference type="Proteomes" id="UP000008744"/>
    </source>
</evidence>
<name>B4HB50_DROPE</name>
<accession>B4HB50</accession>
<proteinExistence type="predicted"/>
<organism evidence="3">
    <name type="scientific">Drosophila persimilis</name>
    <name type="common">Fruit fly</name>
    <dbReference type="NCBI Taxonomy" id="7234"/>
    <lineage>
        <taxon>Eukaryota</taxon>
        <taxon>Metazoa</taxon>
        <taxon>Ecdysozoa</taxon>
        <taxon>Arthropoda</taxon>
        <taxon>Hexapoda</taxon>
        <taxon>Insecta</taxon>
        <taxon>Pterygota</taxon>
        <taxon>Neoptera</taxon>
        <taxon>Endopterygota</taxon>
        <taxon>Diptera</taxon>
        <taxon>Brachycera</taxon>
        <taxon>Muscomorpha</taxon>
        <taxon>Ephydroidea</taxon>
        <taxon>Drosophilidae</taxon>
        <taxon>Drosophila</taxon>
        <taxon>Sophophora</taxon>
    </lineage>
</organism>
<keyword evidence="1" id="KW-0472">Membrane</keyword>
<dbReference type="OMA" id="YYGFWAT"/>
<evidence type="ECO:0000256" key="1">
    <source>
        <dbReference type="SAM" id="Phobius"/>
    </source>
</evidence>
<reference evidence="2 3" key="1">
    <citation type="journal article" date="2007" name="Nature">
        <title>Evolution of genes and genomes on the Drosophila phylogeny.</title>
        <authorList>
            <consortium name="Drosophila 12 Genomes Consortium"/>
            <person name="Clark A.G."/>
            <person name="Eisen M.B."/>
            <person name="Smith D.R."/>
            <person name="Bergman C.M."/>
            <person name="Oliver B."/>
            <person name="Markow T.A."/>
            <person name="Kaufman T.C."/>
            <person name="Kellis M."/>
            <person name="Gelbart W."/>
            <person name="Iyer V.N."/>
            <person name="Pollard D.A."/>
            <person name="Sackton T.B."/>
            <person name="Larracuente A.M."/>
            <person name="Singh N.D."/>
            <person name="Abad J.P."/>
            <person name="Abt D.N."/>
            <person name="Adryan B."/>
            <person name="Aguade M."/>
            <person name="Akashi H."/>
            <person name="Anderson W.W."/>
            <person name="Aquadro C.F."/>
            <person name="Ardell D.H."/>
            <person name="Arguello R."/>
            <person name="Artieri C.G."/>
            <person name="Barbash D.A."/>
            <person name="Barker D."/>
            <person name="Barsanti P."/>
            <person name="Batterham P."/>
            <person name="Batzoglou S."/>
            <person name="Begun D."/>
            <person name="Bhutkar A."/>
            <person name="Blanco E."/>
            <person name="Bosak S.A."/>
            <person name="Bradley R.K."/>
            <person name="Brand A.D."/>
            <person name="Brent M.R."/>
            <person name="Brooks A.N."/>
            <person name="Brown R.H."/>
            <person name="Butlin R.K."/>
            <person name="Caggese C."/>
            <person name="Calvi B.R."/>
            <person name="Bernardo de Carvalho A."/>
            <person name="Caspi A."/>
            <person name="Castrezana S."/>
            <person name="Celniker S.E."/>
            <person name="Chang J.L."/>
            <person name="Chapple C."/>
            <person name="Chatterji S."/>
            <person name="Chinwalla A."/>
            <person name="Civetta A."/>
            <person name="Clifton S.W."/>
            <person name="Comeron J.M."/>
            <person name="Costello J.C."/>
            <person name="Coyne J.A."/>
            <person name="Daub J."/>
            <person name="David R.G."/>
            <person name="Delcher A.L."/>
            <person name="Delehaunty K."/>
            <person name="Do C.B."/>
            <person name="Ebling H."/>
            <person name="Edwards K."/>
            <person name="Eickbush T."/>
            <person name="Evans J.D."/>
            <person name="Filipski A."/>
            <person name="Findeiss S."/>
            <person name="Freyhult E."/>
            <person name="Fulton L."/>
            <person name="Fulton R."/>
            <person name="Garcia A.C."/>
            <person name="Gardiner A."/>
            <person name="Garfield D.A."/>
            <person name="Garvin B.E."/>
            <person name="Gibson G."/>
            <person name="Gilbert D."/>
            <person name="Gnerre S."/>
            <person name="Godfrey J."/>
            <person name="Good R."/>
            <person name="Gotea V."/>
            <person name="Gravely B."/>
            <person name="Greenberg A.J."/>
            <person name="Griffiths-Jones S."/>
            <person name="Gross S."/>
            <person name="Guigo R."/>
            <person name="Gustafson E.A."/>
            <person name="Haerty W."/>
            <person name="Hahn M.W."/>
            <person name="Halligan D.L."/>
            <person name="Halpern A.L."/>
            <person name="Halter G.M."/>
            <person name="Han M.V."/>
            <person name="Heger A."/>
            <person name="Hillier L."/>
            <person name="Hinrichs A.S."/>
            <person name="Holmes I."/>
            <person name="Hoskins R.A."/>
            <person name="Hubisz M.J."/>
            <person name="Hultmark D."/>
            <person name="Huntley M.A."/>
            <person name="Jaffe D.B."/>
            <person name="Jagadeeshan S."/>
            <person name="Jeck W.R."/>
            <person name="Johnson J."/>
            <person name="Jones C.D."/>
            <person name="Jordan W.C."/>
            <person name="Karpen G.H."/>
            <person name="Kataoka E."/>
            <person name="Keightley P.D."/>
            <person name="Kheradpour P."/>
            <person name="Kirkness E.F."/>
            <person name="Koerich L.B."/>
            <person name="Kristiansen K."/>
            <person name="Kudrna D."/>
            <person name="Kulathinal R.J."/>
            <person name="Kumar S."/>
            <person name="Kwok R."/>
            <person name="Lander E."/>
            <person name="Langley C.H."/>
            <person name="Lapoint R."/>
            <person name="Lazzaro B.P."/>
            <person name="Lee S.J."/>
            <person name="Levesque L."/>
            <person name="Li R."/>
            <person name="Lin C.F."/>
            <person name="Lin M.F."/>
            <person name="Lindblad-Toh K."/>
            <person name="Llopart A."/>
            <person name="Long M."/>
            <person name="Low L."/>
            <person name="Lozovsky E."/>
            <person name="Lu J."/>
            <person name="Luo M."/>
            <person name="Machado C.A."/>
            <person name="Makalowski W."/>
            <person name="Marzo M."/>
            <person name="Matsuda M."/>
            <person name="Matzkin L."/>
            <person name="McAllister B."/>
            <person name="McBride C.S."/>
            <person name="McKernan B."/>
            <person name="McKernan K."/>
            <person name="Mendez-Lago M."/>
            <person name="Minx P."/>
            <person name="Mollenhauer M.U."/>
            <person name="Montooth K."/>
            <person name="Mount S.M."/>
            <person name="Mu X."/>
            <person name="Myers E."/>
            <person name="Negre B."/>
            <person name="Newfeld S."/>
            <person name="Nielsen R."/>
            <person name="Noor M.A."/>
            <person name="O'Grady P."/>
            <person name="Pachter L."/>
            <person name="Papaceit M."/>
            <person name="Parisi M.J."/>
            <person name="Parisi M."/>
            <person name="Parts L."/>
            <person name="Pedersen J.S."/>
            <person name="Pesole G."/>
            <person name="Phillippy A.M."/>
            <person name="Ponting C.P."/>
            <person name="Pop M."/>
            <person name="Porcelli D."/>
            <person name="Powell J.R."/>
            <person name="Prohaska S."/>
            <person name="Pruitt K."/>
            <person name="Puig M."/>
            <person name="Quesneville H."/>
            <person name="Ram K.R."/>
            <person name="Rand D."/>
            <person name="Rasmussen M.D."/>
            <person name="Reed L.K."/>
            <person name="Reenan R."/>
            <person name="Reily A."/>
            <person name="Remington K.A."/>
            <person name="Rieger T.T."/>
            <person name="Ritchie M.G."/>
            <person name="Robin C."/>
            <person name="Rogers Y.H."/>
            <person name="Rohde C."/>
            <person name="Rozas J."/>
            <person name="Rubenfield M.J."/>
            <person name="Ruiz A."/>
            <person name="Russo S."/>
            <person name="Salzberg S.L."/>
            <person name="Sanchez-Gracia A."/>
            <person name="Saranga D.J."/>
            <person name="Sato H."/>
            <person name="Schaeffer S.W."/>
            <person name="Schatz M.C."/>
            <person name="Schlenke T."/>
            <person name="Schwartz R."/>
            <person name="Segarra C."/>
            <person name="Singh R.S."/>
            <person name="Sirot L."/>
            <person name="Sirota M."/>
            <person name="Sisneros N.B."/>
            <person name="Smith C.D."/>
            <person name="Smith T.F."/>
            <person name="Spieth J."/>
            <person name="Stage D.E."/>
            <person name="Stark A."/>
            <person name="Stephan W."/>
            <person name="Strausberg R.L."/>
            <person name="Strempel S."/>
            <person name="Sturgill D."/>
            <person name="Sutton G."/>
            <person name="Sutton G.G."/>
            <person name="Tao W."/>
            <person name="Teichmann S."/>
            <person name="Tobari Y.N."/>
            <person name="Tomimura Y."/>
            <person name="Tsolas J.M."/>
            <person name="Valente V.L."/>
            <person name="Venter E."/>
            <person name="Venter J.C."/>
            <person name="Vicario S."/>
            <person name="Vieira F.G."/>
            <person name="Vilella A.J."/>
            <person name="Villasante A."/>
            <person name="Walenz B."/>
            <person name="Wang J."/>
            <person name="Wasserman M."/>
            <person name="Watts T."/>
            <person name="Wilson D."/>
            <person name="Wilson R.K."/>
            <person name="Wing R.A."/>
            <person name="Wolfner M.F."/>
            <person name="Wong A."/>
            <person name="Wong G.K."/>
            <person name="Wu C.I."/>
            <person name="Wu G."/>
            <person name="Yamamoto D."/>
            <person name="Yang H.P."/>
            <person name="Yang S.P."/>
            <person name="Yorke J.A."/>
            <person name="Yoshida K."/>
            <person name="Zdobnov E."/>
            <person name="Zhang P."/>
            <person name="Zhang Y."/>
            <person name="Zimin A.V."/>
            <person name="Baldwin J."/>
            <person name="Abdouelleil A."/>
            <person name="Abdulkadir J."/>
            <person name="Abebe A."/>
            <person name="Abera B."/>
            <person name="Abreu J."/>
            <person name="Acer S.C."/>
            <person name="Aftuck L."/>
            <person name="Alexander A."/>
            <person name="An P."/>
            <person name="Anderson E."/>
            <person name="Anderson S."/>
            <person name="Arachi H."/>
            <person name="Azer M."/>
            <person name="Bachantsang P."/>
            <person name="Barry A."/>
            <person name="Bayul T."/>
            <person name="Berlin A."/>
            <person name="Bessette D."/>
            <person name="Bloom T."/>
            <person name="Blye J."/>
            <person name="Boguslavskiy L."/>
            <person name="Bonnet C."/>
            <person name="Boukhgalter B."/>
            <person name="Bourzgui I."/>
            <person name="Brown A."/>
            <person name="Cahill P."/>
            <person name="Channer S."/>
            <person name="Cheshatsang Y."/>
            <person name="Chuda L."/>
            <person name="Citroen M."/>
            <person name="Collymore A."/>
            <person name="Cooke P."/>
            <person name="Costello M."/>
            <person name="D'Aco K."/>
            <person name="Daza R."/>
            <person name="De Haan G."/>
            <person name="DeGray S."/>
            <person name="DeMaso C."/>
            <person name="Dhargay N."/>
            <person name="Dooley K."/>
            <person name="Dooley E."/>
            <person name="Doricent M."/>
            <person name="Dorje P."/>
            <person name="Dorjee K."/>
            <person name="Dupes A."/>
            <person name="Elong R."/>
            <person name="Falk J."/>
            <person name="Farina A."/>
            <person name="Faro S."/>
            <person name="Ferguson D."/>
            <person name="Fisher S."/>
            <person name="Foley C.D."/>
            <person name="Franke A."/>
            <person name="Friedrich D."/>
            <person name="Gadbois L."/>
            <person name="Gearin G."/>
            <person name="Gearin C.R."/>
            <person name="Giannoukos G."/>
            <person name="Goode T."/>
            <person name="Graham J."/>
            <person name="Grandbois E."/>
            <person name="Grewal S."/>
            <person name="Gyaltsen K."/>
            <person name="Hafez N."/>
            <person name="Hagos B."/>
            <person name="Hall J."/>
            <person name="Henson C."/>
            <person name="Hollinger A."/>
            <person name="Honan T."/>
            <person name="Huard M.D."/>
            <person name="Hughes L."/>
            <person name="Hurhula B."/>
            <person name="Husby M.E."/>
            <person name="Kamat A."/>
            <person name="Kanga B."/>
            <person name="Kashin S."/>
            <person name="Khazanovich D."/>
            <person name="Kisner P."/>
            <person name="Lance K."/>
            <person name="Lara M."/>
            <person name="Lee W."/>
            <person name="Lennon N."/>
            <person name="Letendre F."/>
            <person name="LeVine R."/>
            <person name="Lipovsky A."/>
            <person name="Liu X."/>
            <person name="Liu J."/>
            <person name="Liu S."/>
            <person name="Lokyitsang T."/>
            <person name="Lokyitsang Y."/>
            <person name="Lubonja R."/>
            <person name="Lui A."/>
            <person name="MacDonald P."/>
            <person name="Magnisalis V."/>
            <person name="Maru K."/>
            <person name="Matthews C."/>
            <person name="McCusker W."/>
            <person name="McDonough S."/>
            <person name="Mehta T."/>
            <person name="Meldrim J."/>
            <person name="Meneus L."/>
            <person name="Mihai O."/>
            <person name="Mihalev A."/>
            <person name="Mihova T."/>
            <person name="Mittelman R."/>
            <person name="Mlenga V."/>
            <person name="Montmayeur A."/>
            <person name="Mulrain L."/>
            <person name="Navidi A."/>
            <person name="Naylor J."/>
            <person name="Negash T."/>
            <person name="Nguyen T."/>
            <person name="Nguyen N."/>
            <person name="Nicol R."/>
            <person name="Norbu C."/>
            <person name="Norbu N."/>
            <person name="Novod N."/>
            <person name="O'Neill B."/>
            <person name="Osman S."/>
            <person name="Markiewicz E."/>
            <person name="Oyono O.L."/>
            <person name="Patti C."/>
            <person name="Phunkhang P."/>
            <person name="Pierre F."/>
            <person name="Priest M."/>
            <person name="Raghuraman S."/>
            <person name="Rege F."/>
            <person name="Reyes R."/>
            <person name="Rise C."/>
            <person name="Rogov P."/>
            <person name="Ross K."/>
            <person name="Ryan E."/>
            <person name="Settipalli S."/>
            <person name="Shea T."/>
            <person name="Sherpa N."/>
            <person name="Shi L."/>
            <person name="Shih D."/>
            <person name="Sparrow T."/>
            <person name="Spaulding J."/>
            <person name="Stalker J."/>
            <person name="Stange-Thomann N."/>
            <person name="Stavropoulos S."/>
            <person name="Stone C."/>
            <person name="Strader C."/>
            <person name="Tesfaye S."/>
            <person name="Thomson T."/>
            <person name="Thoulutsang Y."/>
            <person name="Thoulutsang D."/>
            <person name="Topham K."/>
            <person name="Topping I."/>
            <person name="Tsamla T."/>
            <person name="Vassiliev H."/>
            <person name="Vo A."/>
            <person name="Wangchuk T."/>
            <person name="Wangdi T."/>
            <person name="Weiand M."/>
            <person name="Wilkinson J."/>
            <person name="Wilson A."/>
            <person name="Yadav S."/>
            <person name="Young G."/>
            <person name="Yu Q."/>
            <person name="Zembek L."/>
            <person name="Zhong D."/>
            <person name="Zimmer A."/>
            <person name="Zwirko Z."/>
            <person name="Jaffe D.B."/>
            <person name="Alvarez P."/>
            <person name="Brockman W."/>
            <person name="Butler J."/>
            <person name="Chin C."/>
            <person name="Gnerre S."/>
            <person name="Grabherr M."/>
            <person name="Kleber M."/>
            <person name="Mauceli E."/>
            <person name="MacCallum I."/>
        </authorList>
    </citation>
    <scope>NUCLEOTIDE SEQUENCE [LARGE SCALE GENOMIC DNA]</scope>
    <source>
        <strain evidence="3">MSH-3 / Tucson 14011-0111.49</strain>
    </source>
</reference>
<keyword evidence="1" id="KW-1133">Transmembrane helix</keyword>